<reference evidence="1" key="1">
    <citation type="submission" date="2021-03" db="EMBL/GenBank/DDBJ databases">
        <authorList>
            <consortium name="DOE Joint Genome Institute"/>
            <person name="Ahrendt S."/>
            <person name="Looney B.P."/>
            <person name="Miyauchi S."/>
            <person name="Morin E."/>
            <person name="Drula E."/>
            <person name="Courty P.E."/>
            <person name="Chicoki N."/>
            <person name="Fauchery L."/>
            <person name="Kohler A."/>
            <person name="Kuo A."/>
            <person name="Labutti K."/>
            <person name="Pangilinan J."/>
            <person name="Lipzen A."/>
            <person name="Riley R."/>
            <person name="Andreopoulos W."/>
            <person name="He G."/>
            <person name="Johnson J."/>
            <person name="Barry K.W."/>
            <person name="Grigoriev I.V."/>
            <person name="Nagy L."/>
            <person name="Hibbett D."/>
            <person name="Henrissat B."/>
            <person name="Matheny P.B."/>
            <person name="Labbe J."/>
            <person name="Martin F."/>
        </authorList>
    </citation>
    <scope>NUCLEOTIDE SEQUENCE</scope>
    <source>
        <strain evidence="1">HHB10654</strain>
    </source>
</reference>
<accession>A0ACB8TID5</accession>
<evidence type="ECO:0000313" key="2">
    <source>
        <dbReference type="Proteomes" id="UP000814140"/>
    </source>
</evidence>
<evidence type="ECO:0000313" key="1">
    <source>
        <dbReference type="EMBL" id="KAI0068168.1"/>
    </source>
</evidence>
<dbReference type="Proteomes" id="UP000814140">
    <property type="component" value="Unassembled WGS sequence"/>
</dbReference>
<sequence>MTAPKALLLALTEPGPAVTEAEFHDWCDNEHIPQRVKLPTISSWTRAEQIDGAKPSWAAYYDFDSVEATKTPPYSSLADTRSEREKDILSRIEVMERRIYEEYTGYPSLAPSALYNPAKSAPFVVIVSNGVNPGADEEFNRWYDEEHIPLLSKAPGWVRSRRFVLKETQVLGREADKYQQVPPKYMCVHEWASQERNGSEEYKHAMTTPWRMKVTELVTGRERREFKLYGQWTREE</sequence>
<reference evidence="1" key="2">
    <citation type="journal article" date="2022" name="New Phytol.">
        <title>Evolutionary transition to the ectomycorrhizal habit in the genomes of a hyperdiverse lineage of mushroom-forming fungi.</title>
        <authorList>
            <person name="Looney B."/>
            <person name="Miyauchi S."/>
            <person name="Morin E."/>
            <person name="Drula E."/>
            <person name="Courty P.E."/>
            <person name="Kohler A."/>
            <person name="Kuo A."/>
            <person name="LaButti K."/>
            <person name="Pangilinan J."/>
            <person name="Lipzen A."/>
            <person name="Riley R."/>
            <person name="Andreopoulos W."/>
            <person name="He G."/>
            <person name="Johnson J."/>
            <person name="Nolan M."/>
            <person name="Tritt A."/>
            <person name="Barry K.W."/>
            <person name="Grigoriev I.V."/>
            <person name="Nagy L.G."/>
            <person name="Hibbett D."/>
            <person name="Henrissat B."/>
            <person name="Matheny P.B."/>
            <person name="Labbe J."/>
            <person name="Martin F.M."/>
        </authorList>
    </citation>
    <scope>NUCLEOTIDE SEQUENCE</scope>
    <source>
        <strain evidence="1">HHB10654</strain>
    </source>
</reference>
<protein>
    <submittedName>
        <fullName evidence="1">Uncharacterized protein</fullName>
    </submittedName>
</protein>
<gene>
    <name evidence="1" type="ORF">BV25DRAFT_1818545</name>
</gene>
<dbReference type="EMBL" id="MU277188">
    <property type="protein sequence ID" value="KAI0068168.1"/>
    <property type="molecule type" value="Genomic_DNA"/>
</dbReference>
<organism evidence="1 2">
    <name type="scientific">Artomyces pyxidatus</name>
    <dbReference type="NCBI Taxonomy" id="48021"/>
    <lineage>
        <taxon>Eukaryota</taxon>
        <taxon>Fungi</taxon>
        <taxon>Dikarya</taxon>
        <taxon>Basidiomycota</taxon>
        <taxon>Agaricomycotina</taxon>
        <taxon>Agaricomycetes</taxon>
        <taxon>Russulales</taxon>
        <taxon>Auriscalpiaceae</taxon>
        <taxon>Artomyces</taxon>
    </lineage>
</organism>
<comment type="caution">
    <text evidence="1">The sequence shown here is derived from an EMBL/GenBank/DDBJ whole genome shotgun (WGS) entry which is preliminary data.</text>
</comment>
<name>A0ACB8TID5_9AGAM</name>
<proteinExistence type="predicted"/>
<keyword evidence="2" id="KW-1185">Reference proteome</keyword>